<evidence type="ECO:0000313" key="2">
    <source>
        <dbReference type="Proteomes" id="UP001153334"/>
    </source>
</evidence>
<sequence>MSKLDIPKSRNPLRSLITQLTPLEYPSSDFTGKTILVTGATSGLGLEAARHFVRLNAERVVLGCRNVEQGRLVKEEIESSQHRIDVCEVWPVDLGSFDSVKSFCRRAEQLDHLDIVVENAGVSSKHYEVLEGYERQITVNVISTYLMAFLLLPKLQQNASQTNAPHLVIVASNAHRYTSIRESDFPSIFESFRGPSNMNFRYPISKLLVVLVARELSRLITSSFAPGQHVIINSLDTGLCKTNLFREEVWPISWVLNAAMILVGRTAEMGCRVLLWAASAGPETHGRYIEDCKVSHESPFVRSDVGEVAQKKVFDELVEILEGIDPGVTSFLRITQS</sequence>
<keyword evidence="2" id="KW-1185">Reference proteome</keyword>
<protein>
    <submittedName>
        <fullName evidence="1">Uncharacterized protein</fullName>
    </submittedName>
</protein>
<reference evidence="1" key="1">
    <citation type="submission" date="2022-11" db="EMBL/GenBank/DDBJ databases">
        <title>Genome Sequence of Nemania bipapillata.</title>
        <authorList>
            <person name="Buettner E."/>
        </authorList>
    </citation>
    <scope>NUCLEOTIDE SEQUENCE</scope>
    <source>
        <strain evidence="1">CP14</strain>
    </source>
</reference>
<dbReference type="Proteomes" id="UP001153334">
    <property type="component" value="Unassembled WGS sequence"/>
</dbReference>
<accession>A0ACC2IF99</accession>
<dbReference type="EMBL" id="JAPESX010001482">
    <property type="protein sequence ID" value="KAJ8113828.1"/>
    <property type="molecule type" value="Genomic_DNA"/>
</dbReference>
<organism evidence="1 2">
    <name type="scientific">Nemania bipapillata</name>
    <dbReference type="NCBI Taxonomy" id="110536"/>
    <lineage>
        <taxon>Eukaryota</taxon>
        <taxon>Fungi</taxon>
        <taxon>Dikarya</taxon>
        <taxon>Ascomycota</taxon>
        <taxon>Pezizomycotina</taxon>
        <taxon>Sordariomycetes</taxon>
        <taxon>Xylariomycetidae</taxon>
        <taxon>Xylariales</taxon>
        <taxon>Xylariaceae</taxon>
        <taxon>Nemania</taxon>
    </lineage>
</organism>
<evidence type="ECO:0000313" key="1">
    <source>
        <dbReference type="EMBL" id="KAJ8113828.1"/>
    </source>
</evidence>
<proteinExistence type="predicted"/>
<comment type="caution">
    <text evidence="1">The sequence shown here is derived from an EMBL/GenBank/DDBJ whole genome shotgun (WGS) entry which is preliminary data.</text>
</comment>
<gene>
    <name evidence="1" type="ORF">ONZ43_g5058</name>
</gene>
<name>A0ACC2IF99_9PEZI</name>